<dbReference type="InterPro" id="IPR006175">
    <property type="entry name" value="YjgF/YER057c/UK114"/>
</dbReference>
<dbReference type="GeneID" id="28825112"/>
<gene>
    <name evidence="1" type="ORF">LY89DRAFT_686897</name>
</gene>
<dbReference type="PANTHER" id="PTHR43857:SF1">
    <property type="entry name" value="YJGH FAMILY PROTEIN"/>
    <property type="match status" value="1"/>
</dbReference>
<accession>A0A194X327</accession>
<dbReference type="KEGG" id="psco:LY89DRAFT_686897"/>
<proteinExistence type="predicted"/>
<dbReference type="EMBL" id="KQ947420">
    <property type="protein sequence ID" value="KUJ14424.1"/>
    <property type="molecule type" value="Genomic_DNA"/>
</dbReference>
<dbReference type="RefSeq" id="XP_018068779.1">
    <property type="nucleotide sequence ID" value="XM_018215386.1"/>
</dbReference>
<protein>
    <submittedName>
        <fullName evidence="1">Endoribonuclease-like protein L-psp</fullName>
    </submittedName>
</protein>
<evidence type="ECO:0000313" key="2">
    <source>
        <dbReference type="Proteomes" id="UP000070700"/>
    </source>
</evidence>
<name>A0A194X327_MOLSC</name>
<reference evidence="1 2" key="1">
    <citation type="submission" date="2015-10" db="EMBL/GenBank/DDBJ databases">
        <title>Full genome of DAOMC 229536 Phialocephala scopiformis, a fungal endophyte of spruce producing the potent anti-insectan compound rugulosin.</title>
        <authorList>
            <consortium name="DOE Joint Genome Institute"/>
            <person name="Walker A.K."/>
            <person name="Frasz S.L."/>
            <person name="Seifert K.A."/>
            <person name="Miller J.D."/>
            <person name="Mondo S.J."/>
            <person name="Labutti K."/>
            <person name="Lipzen A."/>
            <person name="Dockter R."/>
            <person name="Kennedy M."/>
            <person name="Grigoriev I.V."/>
            <person name="Spatafora J.W."/>
        </authorList>
    </citation>
    <scope>NUCLEOTIDE SEQUENCE [LARGE SCALE GENOMIC DNA]</scope>
    <source>
        <strain evidence="1 2">CBS 120377</strain>
    </source>
</reference>
<dbReference type="AlphaFoldDB" id="A0A194X327"/>
<evidence type="ECO:0000313" key="1">
    <source>
        <dbReference type="EMBL" id="KUJ14424.1"/>
    </source>
</evidence>
<dbReference type="Gene3D" id="3.30.1330.40">
    <property type="entry name" value="RutC-like"/>
    <property type="match status" value="1"/>
</dbReference>
<dbReference type="Proteomes" id="UP000070700">
    <property type="component" value="Unassembled WGS sequence"/>
</dbReference>
<sequence length="137" mass="15196">MSHLTYYNYEGYGQKAQKDFGYSQAVRVGDIIECSGQGGWDRTTSQIPSDITAQIEQAFENCAETLRTAGASFKDVFAIKSYHVGVSDDVVEIMVRCVKRFCGGHQPVWTLVGVASLAWEEMKVEIDVRAHVPVEGK</sequence>
<keyword evidence="2" id="KW-1185">Reference proteome</keyword>
<dbReference type="InterPro" id="IPR035959">
    <property type="entry name" value="RutC-like_sf"/>
</dbReference>
<dbReference type="InParanoid" id="A0A194X327"/>
<dbReference type="OrthoDB" id="309640at2759"/>
<dbReference type="PANTHER" id="PTHR43857">
    <property type="entry name" value="BLR7761 PROTEIN"/>
    <property type="match status" value="1"/>
</dbReference>
<dbReference type="Pfam" id="PF01042">
    <property type="entry name" value="Ribonuc_L-PSP"/>
    <property type="match status" value="1"/>
</dbReference>
<organism evidence="1 2">
    <name type="scientific">Mollisia scopiformis</name>
    <name type="common">Conifer needle endophyte fungus</name>
    <name type="synonym">Phialocephala scopiformis</name>
    <dbReference type="NCBI Taxonomy" id="149040"/>
    <lineage>
        <taxon>Eukaryota</taxon>
        <taxon>Fungi</taxon>
        <taxon>Dikarya</taxon>
        <taxon>Ascomycota</taxon>
        <taxon>Pezizomycotina</taxon>
        <taxon>Leotiomycetes</taxon>
        <taxon>Helotiales</taxon>
        <taxon>Mollisiaceae</taxon>
        <taxon>Mollisia</taxon>
    </lineage>
</organism>
<dbReference type="SUPFAM" id="SSF55298">
    <property type="entry name" value="YjgF-like"/>
    <property type="match status" value="1"/>
</dbReference>